<gene>
    <name evidence="1" type="ORF">LCGC14_0420690</name>
</gene>
<comment type="caution">
    <text evidence="1">The sequence shown here is derived from an EMBL/GenBank/DDBJ whole genome shotgun (WGS) entry which is preliminary data.</text>
</comment>
<reference evidence="1" key="1">
    <citation type="journal article" date="2015" name="Nature">
        <title>Complex archaea that bridge the gap between prokaryotes and eukaryotes.</title>
        <authorList>
            <person name="Spang A."/>
            <person name="Saw J.H."/>
            <person name="Jorgensen S.L."/>
            <person name="Zaremba-Niedzwiedzka K."/>
            <person name="Martijn J."/>
            <person name="Lind A.E."/>
            <person name="van Eijk R."/>
            <person name="Schleper C."/>
            <person name="Guy L."/>
            <person name="Ettema T.J."/>
        </authorList>
    </citation>
    <scope>NUCLEOTIDE SEQUENCE</scope>
</reference>
<evidence type="ECO:0000313" key="1">
    <source>
        <dbReference type="EMBL" id="KKN71490.1"/>
    </source>
</evidence>
<accession>A0A0F9SR38</accession>
<sequence length="46" mass="5304">MIDKKKLLNLIKSIDWSQFVLYGAVEVHVKKGKPTTFDIKETVKVD</sequence>
<dbReference type="EMBL" id="LAZR01000383">
    <property type="protein sequence ID" value="KKN71490.1"/>
    <property type="molecule type" value="Genomic_DNA"/>
</dbReference>
<organism evidence="1">
    <name type="scientific">marine sediment metagenome</name>
    <dbReference type="NCBI Taxonomy" id="412755"/>
    <lineage>
        <taxon>unclassified sequences</taxon>
        <taxon>metagenomes</taxon>
        <taxon>ecological metagenomes</taxon>
    </lineage>
</organism>
<dbReference type="AlphaFoldDB" id="A0A0F9SR38"/>
<name>A0A0F9SR38_9ZZZZ</name>
<protein>
    <submittedName>
        <fullName evidence="1">Uncharacterized protein</fullName>
    </submittedName>
</protein>
<proteinExistence type="predicted"/>